<organism evidence="1 2">
    <name type="scientific">Bursaphelenchus okinawaensis</name>
    <dbReference type="NCBI Taxonomy" id="465554"/>
    <lineage>
        <taxon>Eukaryota</taxon>
        <taxon>Metazoa</taxon>
        <taxon>Ecdysozoa</taxon>
        <taxon>Nematoda</taxon>
        <taxon>Chromadorea</taxon>
        <taxon>Rhabditida</taxon>
        <taxon>Tylenchina</taxon>
        <taxon>Tylenchomorpha</taxon>
        <taxon>Aphelenchoidea</taxon>
        <taxon>Aphelenchoididae</taxon>
        <taxon>Bursaphelenchus</taxon>
    </lineage>
</organism>
<comment type="caution">
    <text evidence="1">The sequence shown here is derived from an EMBL/GenBank/DDBJ whole genome shotgun (WGS) entry which is preliminary data.</text>
</comment>
<dbReference type="OrthoDB" id="5875119at2759"/>
<dbReference type="Proteomes" id="UP000783686">
    <property type="component" value="Unassembled WGS sequence"/>
</dbReference>
<dbReference type="Proteomes" id="UP000614601">
    <property type="component" value="Unassembled WGS sequence"/>
</dbReference>
<gene>
    <name evidence="1" type="ORF">BOKJ2_LOCUS6571</name>
</gene>
<reference evidence="1" key="1">
    <citation type="submission" date="2020-09" db="EMBL/GenBank/DDBJ databases">
        <authorList>
            <person name="Kikuchi T."/>
        </authorList>
    </citation>
    <scope>NUCLEOTIDE SEQUENCE</scope>
    <source>
        <strain evidence="1">SH1</strain>
    </source>
</reference>
<keyword evidence="2" id="KW-1185">Reference proteome</keyword>
<evidence type="ECO:0000313" key="2">
    <source>
        <dbReference type="Proteomes" id="UP000614601"/>
    </source>
</evidence>
<dbReference type="AlphaFoldDB" id="A0A811KLD2"/>
<name>A0A811KLD2_9BILA</name>
<sequence>MEEDLLKEAVFTNTVSVLVSVDQNNQNTPGVNVQLWPCIHVPHRSQIAQTVKEIYSKLAAMANELDEGIPELLVSLVSTGNHFDSETFLLAIIAYKEYDRS</sequence>
<evidence type="ECO:0000313" key="1">
    <source>
        <dbReference type="EMBL" id="CAD5216394.1"/>
    </source>
</evidence>
<protein>
    <submittedName>
        <fullName evidence="1">Uncharacterized protein</fullName>
    </submittedName>
</protein>
<dbReference type="EMBL" id="CAJFDH010000003">
    <property type="protein sequence ID" value="CAD5216394.1"/>
    <property type="molecule type" value="Genomic_DNA"/>
</dbReference>
<dbReference type="EMBL" id="CAJFCW020000003">
    <property type="protein sequence ID" value="CAG9105866.1"/>
    <property type="molecule type" value="Genomic_DNA"/>
</dbReference>
<accession>A0A811KLD2</accession>
<proteinExistence type="predicted"/>